<organism evidence="1 2">
    <name type="scientific">Bacillus thuringiensis subsp. medellin</name>
    <dbReference type="NCBI Taxonomy" id="79672"/>
    <lineage>
        <taxon>Bacteria</taxon>
        <taxon>Bacillati</taxon>
        <taxon>Bacillota</taxon>
        <taxon>Bacilli</taxon>
        <taxon>Bacillales</taxon>
        <taxon>Bacillaceae</taxon>
        <taxon>Bacillus</taxon>
        <taxon>Bacillus cereus group</taxon>
    </lineage>
</organism>
<comment type="caution">
    <text evidence="1">The sequence shown here is derived from an EMBL/GenBank/DDBJ whole genome shotgun (WGS) entry which is preliminary data.</text>
</comment>
<dbReference type="EMBL" id="MOOV01000043">
    <property type="protein sequence ID" value="OUC03364.1"/>
    <property type="molecule type" value="Genomic_DNA"/>
</dbReference>
<dbReference type="InterPro" id="IPR011009">
    <property type="entry name" value="Kinase-like_dom_sf"/>
</dbReference>
<proteinExistence type="predicted"/>
<evidence type="ECO:0000313" key="1">
    <source>
        <dbReference type="EMBL" id="OUC03364.1"/>
    </source>
</evidence>
<name>A0A9X6N7L2_BACTV</name>
<sequence length="384" mass="44094">MKDFKSITVTKGKKSLEIHNPTAYSLIGMGSQGAVFKLTEDKCVKIYSDPVQAKMEAKILKAGQHLPFMPVVYDTGSNYIIMEYFNAPTLKDYLKDCMYMPGSIVEKILDILKQLKQEKFTMVDAQLHNIFVVNNEELKVIGHGDPFKKKYPVPLKLLRDLKIILLKDSFLAQVKQLEPDTFNEWNKYLNRSSLDFRNITVLHGGSGNGVKIDSAITQTLIGKGHQGAVYRVSEDQCVKIYGKIEHATLEKNVLLSSQHLSFIPKVFETGPNYILMEYLSGPDLNTFLKKQFVLSEIITRQLLYILKKMKKSGFKQIDAPLRHIIITNHGFKLVDHVYSFSRDQKIPLELFKNLEERNFLDTFLEQVKAIDSNTYAKWKKKIVY</sequence>
<dbReference type="Proteomes" id="UP000195160">
    <property type="component" value="Unassembled WGS sequence"/>
</dbReference>
<accession>A0A9X6N7L2</accession>
<dbReference type="RefSeq" id="WP_086389786.1">
    <property type="nucleotide sequence ID" value="NZ_MOOV01000043.1"/>
</dbReference>
<reference evidence="1 2" key="1">
    <citation type="submission" date="2016-10" db="EMBL/GenBank/DDBJ databases">
        <title>Comparative genomics of Bacillus thuringiensis reveals a path to pathogens against multiple invertebrate hosts.</title>
        <authorList>
            <person name="Zheng J."/>
            <person name="Gao Q."/>
            <person name="Liu H."/>
            <person name="Peng D."/>
            <person name="Ruan L."/>
            <person name="Sun M."/>
        </authorList>
    </citation>
    <scope>NUCLEOTIDE SEQUENCE [LARGE SCALE GENOMIC DNA]</scope>
    <source>
        <strain evidence="1">T30001</strain>
    </source>
</reference>
<protein>
    <recommendedName>
        <fullName evidence="3">Serine/threonine protein kinase</fullName>
    </recommendedName>
</protein>
<dbReference type="AlphaFoldDB" id="A0A9X6N7L2"/>
<gene>
    <name evidence="1" type="ORF">BK784_03950</name>
</gene>
<evidence type="ECO:0000313" key="2">
    <source>
        <dbReference type="Proteomes" id="UP000195160"/>
    </source>
</evidence>
<dbReference type="SUPFAM" id="SSF56112">
    <property type="entry name" value="Protein kinase-like (PK-like)"/>
    <property type="match status" value="2"/>
</dbReference>
<evidence type="ECO:0008006" key="3">
    <source>
        <dbReference type="Google" id="ProtNLM"/>
    </source>
</evidence>
<dbReference type="Gene3D" id="1.10.510.10">
    <property type="entry name" value="Transferase(Phosphotransferase) domain 1"/>
    <property type="match status" value="2"/>
</dbReference>